<dbReference type="Pfam" id="PF00936">
    <property type="entry name" value="BMC"/>
    <property type="match status" value="1"/>
</dbReference>
<dbReference type="InterPro" id="IPR044872">
    <property type="entry name" value="CcmK/CsoS1_BMC"/>
</dbReference>
<keyword evidence="2" id="KW-1283">Bacterial microcompartment</keyword>
<dbReference type="EMBL" id="JAAOMA010000001">
    <property type="protein sequence ID" value="NHR03618.1"/>
    <property type="molecule type" value="Genomic_DNA"/>
</dbReference>
<dbReference type="Proteomes" id="UP001515641">
    <property type="component" value="Unassembled WGS sequence"/>
</dbReference>
<evidence type="ECO:0000256" key="1">
    <source>
        <dbReference type="ARBA" id="ARBA00024322"/>
    </source>
</evidence>
<dbReference type="InterPro" id="IPR050575">
    <property type="entry name" value="BMC_shell"/>
</dbReference>
<evidence type="ECO:0000256" key="3">
    <source>
        <dbReference type="PROSITE-ProRule" id="PRU01278"/>
    </source>
</evidence>
<dbReference type="RefSeq" id="WP_166450352.1">
    <property type="nucleotide sequence ID" value="NZ_JAAOMA010000001.1"/>
</dbReference>
<evidence type="ECO:0000259" key="4">
    <source>
        <dbReference type="PROSITE" id="PS51930"/>
    </source>
</evidence>
<proteinExistence type="inferred from homology"/>
<protein>
    <submittedName>
        <fullName evidence="5">BMC domain-containing protein</fullName>
    </submittedName>
</protein>
<evidence type="ECO:0000256" key="2">
    <source>
        <dbReference type="ARBA" id="ARBA00024446"/>
    </source>
</evidence>
<dbReference type="SUPFAM" id="SSF143414">
    <property type="entry name" value="CcmK-like"/>
    <property type="match status" value="1"/>
</dbReference>
<dbReference type="PROSITE" id="PS51930">
    <property type="entry name" value="BMC_2"/>
    <property type="match status" value="1"/>
</dbReference>
<gene>
    <name evidence="5" type="ORF">HA052_00280</name>
</gene>
<reference evidence="5 6" key="1">
    <citation type="submission" date="2020-03" db="EMBL/GenBank/DDBJ databases">
        <title>Draft genome sequence of environmentally isolated cultures.</title>
        <authorList>
            <person name="Wilson H.S."/>
            <person name="De Leon M.E."/>
        </authorList>
    </citation>
    <scope>NUCLEOTIDE SEQUENCE [LARGE SCALE GENOMIC DNA]</scope>
    <source>
        <strain evidence="5 6">HSC-31F16</strain>
    </source>
</reference>
<dbReference type="Gene3D" id="3.30.70.1710">
    <property type="match status" value="1"/>
</dbReference>
<comment type="subcellular location">
    <subcellularLocation>
        <location evidence="1">Bacterial microcompartment</location>
    </subcellularLocation>
</comment>
<dbReference type="InterPro" id="IPR000249">
    <property type="entry name" value="BMC_dom"/>
</dbReference>
<accession>A0ABX0L3G9</accession>
<feature type="domain" description="BMC" evidence="4">
    <location>
        <begin position="4"/>
        <end position="88"/>
    </location>
</feature>
<evidence type="ECO:0000313" key="5">
    <source>
        <dbReference type="EMBL" id="NHR03618.1"/>
    </source>
</evidence>
<organism evidence="5 6">
    <name type="scientific">Chromobacterium fluminis</name>
    <dbReference type="NCBI Taxonomy" id="3044269"/>
    <lineage>
        <taxon>Bacteria</taxon>
        <taxon>Pseudomonadati</taxon>
        <taxon>Pseudomonadota</taxon>
        <taxon>Betaproteobacteria</taxon>
        <taxon>Neisseriales</taxon>
        <taxon>Chromobacteriaceae</taxon>
        <taxon>Chromobacterium</taxon>
    </lineage>
</organism>
<evidence type="ECO:0000313" key="6">
    <source>
        <dbReference type="Proteomes" id="UP001515641"/>
    </source>
</evidence>
<comment type="similarity">
    <text evidence="3">Belongs to the bacterial microcompartments protein family.</text>
</comment>
<comment type="caution">
    <text evidence="5">The sequence shown here is derived from an EMBL/GenBank/DDBJ whole genome shotgun (WGS) entry which is preliminary data.</text>
</comment>
<dbReference type="CDD" id="cd07045">
    <property type="entry name" value="BMC_CcmK_like"/>
    <property type="match status" value="1"/>
</dbReference>
<dbReference type="SMART" id="SM00877">
    <property type="entry name" value="BMC"/>
    <property type="match status" value="1"/>
</dbReference>
<sequence length="162" mass="17187">MINALGLLEVRGLATAIEAADAMLKSANVRLLRQWRTDPGMISLVVEGDLAACRAALDAGVAAARRLGEVISRCEIGRPDPDTEILVDAMLRPPETVAAPAAALDEAAVLARIAAEPGGMSLVDLQTAFPFVGLNRGWLQAQCRAGTLLRRRGRYFRAGSQP</sequence>
<dbReference type="PANTHER" id="PTHR33941">
    <property type="entry name" value="PROPANEDIOL UTILIZATION PROTEIN PDUA"/>
    <property type="match status" value="1"/>
</dbReference>
<dbReference type="InterPro" id="IPR037233">
    <property type="entry name" value="CcmK-like_sf"/>
</dbReference>
<dbReference type="PANTHER" id="PTHR33941:SF6">
    <property type="entry name" value="BACTERIAL MICROCOMPARTMENT SHELL PROTEIN EUTK"/>
    <property type="match status" value="1"/>
</dbReference>
<name>A0ABX0L3G9_9NEIS</name>
<keyword evidence="6" id="KW-1185">Reference proteome</keyword>